<reference evidence="5" key="1">
    <citation type="journal article" date="2006" name="PLoS Biol.">
        <title>Macronuclear genome sequence of the ciliate Tetrahymena thermophila, a model eukaryote.</title>
        <authorList>
            <person name="Eisen J.A."/>
            <person name="Coyne R.S."/>
            <person name="Wu M."/>
            <person name="Wu D."/>
            <person name="Thiagarajan M."/>
            <person name="Wortman J.R."/>
            <person name="Badger J.H."/>
            <person name="Ren Q."/>
            <person name="Amedeo P."/>
            <person name="Jones K.M."/>
            <person name="Tallon L.J."/>
            <person name="Delcher A.L."/>
            <person name="Salzberg S.L."/>
            <person name="Silva J.C."/>
            <person name="Haas B.J."/>
            <person name="Majoros W.H."/>
            <person name="Farzad M."/>
            <person name="Carlton J.M."/>
            <person name="Smith R.K. Jr."/>
            <person name="Garg J."/>
            <person name="Pearlman R.E."/>
            <person name="Karrer K.M."/>
            <person name="Sun L."/>
            <person name="Manning G."/>
            <person name="Elde N.C."/>
            <person name="Turkewitz A.P."/>
            <person name="Asai D.J."/>
            <person name="Wilkes D.E."/>
            <person name="Wang Y."/>
            <person name="Cai H."/>
            <person name="Collins K."/>
            <person name="Stewart B.A."/>
            <person name="Lee S.R."/>
            <person name="Wilamowska K."/>
            <person name="Weinberg Z."/>
            <person name="Ruzzo W.L."/>
            <person name="Wloga D."/>
            <person name="Gaertig J."/>
            <person name="Frankel J."/>
            <person name="Tsao C.-C."/>
            <person name="Gorovsky M.A."/>
            <person name="Keeling P.J."/>
            <person name="Waller R.F."/>
            <person name="Patron N.J."/>
            <person name="Cherry J.M."/>
            <person name="Stover N.A."/>
            <person name="Krieger C.J."/>
            <person name="del Toro C."/>
            <person name="Ryder H.F."/>
            <person name="Williamson S.C."/>
            <person name="Barbeau R.A."/>
            <person name="Hamilton E.P."/>
            <person name="Orias E."/>
        </authorList>
    </citation>
    <scope>NUCLEOTIDE SEQUENCE [LARGE SCALE GENOMIC DNA]</scope>
    <source>
        <strain evidence="5">SB210</strain>
    </source>
</reference>
<dbReference type="InParanoid" id="W7XJD1"/>
<dbReference type="InterPro" id="IPR006212">
    <property type="entry name" value="Furin_repeat"/>
</dbReference>
<dbReference type="SUPFAM" id="SSF57184">
    <property type="entry name" value="Growth factor receptor domain"/>
    <property type="match status" value="1"/>
</dbReference>
<evidence type="ECO:0000313" key="4">
    <source>
        <dbReference type="EMBL" id="EWS75421.1"/>
    </source>
</evidence>
<feature type="chain" id="PRO_5004903877" evidence="3">
    <location>
        <begin position="17"/>
        <end position="3187"/>
    </location>
</feature>
<feature type="transmembrane region" description="Helical" evidence="2">
    <location>
        <begin position="2819"/>
        <end position="2844"/>
    </location>
</feature>
<dbReference type="InterPro" id="IPR009030">
    <property type="entry name" value="Growth_fac_rcpt_cys_sf"/>
</dbReference>
<name>W7XJD1_TETTS</name>
<dbReference type="GeneID" id="24437311"/>
<dbReference type="Proteomes" id="UP000009168">
    <property type="component" value="Unassembled WGS sequence"/>
</dbReference>
<dbReference type="SMART" id="SM00261">
    <property type="entry name" value="FU"/>
    <property type="match status" value="2"/>
</dbReference>
<feature type="transmembrane region" description="Helical" evidence="2">
    <location>
        <begin position="3040"/>
        <end position="3057"/>
    </location>
</feature>
<protein>
    <submittedName>
        <fullName evidence="4">Transmembrane protein, putative</fullName>
    </submittedName>
</protein>
<keyword evidence="3" id="KW-0732">Signal</keyword>
<evidence type="ECO:0000313" key="5">
    <source>
        <dbReference type="Proteomes" id="UP000009168"/>
    </source>
</evidence>
<feature type="transmembrane region" description="Helical" evidence="2">
    <location>
        <begin position="2700"/>
        <end position="2724"/>
    </location>
</feature>
<feature type="signal peptide" evidence="3">
    <location>
        <begin position="1"/>
        <end position="16"/>
    </location>
</feature>
<dbReference type="PANTHER" id="PTHR11319">
    <property type="entry name" value="G PROTEIN-COUPLED RECEPTOR-RELATED"/>
    <property type="match status" value="1"/>
</dbReference>
<feature type="compositionally biased region" description="Polar residues" evidence="1">
    <location>
        <begin position="3163"/>
        <end position="3173"/>
    </location>
</feature>
<organism evidence="4 5">
    <name type="scientific">Tetrahymena thermophila (strain SB210)</name>
    <dbReference type="NCBI Taxonomy" id="312017"/>
    <lineage>
        <taxon>Eukaryota</taxon>
        <taxon>Sar</taxon>
        <taxon>Alveolata</taxon>
        <taxon>Ciliophora</taxon>
        <taxon>Intramacronucleata</taxon>
        <taxon>Oligohymenophorea</taxon>
        <taxon>Hymenostomatida</taxon>
        <taxon>Tetrahymenina</taxon>
        <taxon>Tetrahymenidae</taxon>
        <taxon>Tetrahymena</taxon>
    </lineage>
</organism>
<keyword evidence="2" id="KW-0472">Membrane</keyword>
<feature type="transmembrane region" description="Helical" evidence="2">
    <location>
        <begin position="3018"/>
        <end position="3034"/>
    </location>
</feature>
<gene>
    <name evidence="4" type="ORF">TTHERM_000105389</name>
</gene>
<sequence>MFIIFKLLILIQPILSQSQCDPTKSNCCNQSCLSCAQNQISECTSCSLNYLYLNVQYQCLKKCPQGTYLDSSTNNCYSCVSQYCSQCSSTQCLQCFDGFQKDPNDPQNCISQCSQIGQIQDDQSQCNYGCFNDQIFDIDYQSFSCQVKAQCPQIQQIPQLQNQNNIVSSLLDYTMTAITLVDVQGYVVQYSYPQLQTQIAFQLNISTYQVVDCQYQNQLELANNIVTCLLQPLNLLKFYNSNGTTILQSFLTYNNTKNTGNFIQSFQKGNDWNLILSQSSNYEIDLLSYKNSTYFMIDVSSTAQISLFQVKQYTNQDQYQFLSLNLISQSITYYQISPFQKVSVYNSSSIDSTASLVQLNSLYYWTLYTSSQINLLYFNYGQMSLNLLQTIQMTSFIYTIYLIPQSDLILIVSSETPQNNLKLNMYNFNQQSNQIQSSQIKLNGQTSNTTHIYSFGSLLIFCTTNYVASYQFSADYSQLEFIQQLQQVNPQLCASSIFNVNYINQEIHVWQTIQKNFILNTFNTKNQQKSIFIIAQNAVTSQVLSKFTVRVPNMNLLIEYPEIQMLLELKSNGLAYIHNTISKKIVNQVRIWYPISELSTQLLYNYKILPDGTYLFTGIEMKTFTIKIVNMKTLEIIYVQSFPEIIVALSQINYVLQPFYYPNSGSIVAVIQYYKQITDTQKNFLFLFFSKSIDQISANQYKLQKSLQSFATNYIQTISVEYLIIFYMTQTSYYTAYFYDLQGRKIQTSPNYKQLDLNFSGKENQQTQQALISSYYGLYFYNLTTLTYTVYPFQCAASIYFSLNFQYYYTQSACSTQQDGVFTYSNNTLISQGIQPRNKYIYIYKYNDDRYLVIATNTPNQLFYDNVRQQLFTKPSIYGANQDGMIEQDEVIFFNSQATTHYDLNTFNLIYSEILDYTITKTFLLQTQFLRYNYIITTLLNIVQVKKIKQITIQTTKSINKYQSYFIDFVSELNFVVEILPQSINIYNSLNNQLLYSVIPQETIETYLSSNDNFAIQELFTRQILYYQPSNLIVVVYYLSLICIDATTFQVLYQYKYELPNQSFKAIQFDWNRGYLISTNLDEDCILDMNTIRRTCYKDNPQYLGLPNYSFLDYQQYLFINQYTSQLIICQMISVRVFALDTLTYIKSIYDTNFYGAQYFFNPSYNYLIYIQKYNHIFMLLDLNTMQYIALSLPAPSTDYQSINYRFFFLDDKQTYIFLNSNLLYIGLYDQKTHQLINKISLSVAFFPYSDAVIDQVNKMIFFYDINNFLNQYSYSTNNLISQYQLNQTDAQAFQKRLIWDSYKQRIILSSGSTLYLINTKRNNIELYQLDTFVTQLRFFQDRNIIQYSTYYQNVLLDYDYLLNNNQATFPTQINPRFFQVNNNTFLLLNDINSQANLFINQTITSTWIRNNLNSGYIRIVENDLQKQLVYAIFDNEIAILDLSDSLINQLDQLFLRQNIIKILFENQDLVILLSQSQQVLQLQKRQKSVKVNEIIVLKQGIAQYQFANNLTTFLFTDFSGNQQNINIVNLSYDSSKSISGNIRAQIFMPSRILSIQQLSNSQVVILMNNLIKIYDYILISEIVSVGLEFNVNFGNILIDSIYKRIFLQDHMVGSLVYDFNLQKHANSFISSFSTNLYFDDNFIYSVVSHSANIYFRQDLKLLFNFRHFNSTLELKNIRYLGVGYFFLVEFINKISVYEFSPFISLPTEKAFLQINQFSIIAFSFVKIQENDNSSNEYQLYINGFTLEGMFMYRLALDIYSQQQTQSCSLNYQLQQYNYQDDTSFNQVSSYLISQQRKLKGLTINVSKYQNLYFPKLQQNVLNNIFQLIIAPKEQNIIVYIKDPLNIQQGVSFVQIKNLEMQTSPQNYQNYLQKNDIQTNLTINNVIFPDIKQVLLENITLTEASVQINNIQTLVIQKINLQHYENQTLPTTTQLNLTNISMVIITEINLISCKFNLGRPLIVLQNIEKLQINNINVINCDCSGFDQLLLINQVQNVTLENIIISQTNFIQQSSFSIQSTQLVKIKLLQLLDIQYNNQNLQLRLLQAKNANSFIQKIFYFSNNIKVDIDDIQIVGFNINSSNQFSIFDFELVEEYLSINKSFIQNVNIKNDQDGTIFTNLGVYSTYLQSIKLQQINNMRYLLLSSYQVSDVQNIQCKNLNITNLKVINSQIVQQSFFYITSDIIILDQIQFIDINVLLTDALQQLSLITLAADELILLQNSNFSSIANSLSSTILVQNSQNVNILNINYQQLSTNGTSSALKILDSQNVTILSNVVSQCQSLQDSGAIQIINCKQVTIQQNILSQIYSEKGNGGVLYVQNSQINSFNNNLFTSNTANLGSGGAIYCENSNFNVFNNNQFIKNQALQGSGGAVLLNNCDILQIQNNTFSQNLAFIGGGIRYINLQPLVIMKNGVSFLKKNNYFYKNNATSYGINIGSYPKFLNMKNKNSQTQEQNILDNVQSGYKSPIPILIRFIDEEMREVTFVNLQLFPQLSQDILEEMSIYILQAESSNIGLLGDLRQVYSLTYFAFIFDLSYSYQPSSSAILNIKSAQLLPQFQTDIQQVIQSRYNLPITVNFRKCQVGEILQQSGNYTLCYECGQGFYSIIDPYSVENSNCKRCPVGSIACQSSQIYVQNGYWRTGNLSDVIIQCQYPEFCLPEDPQSKNGCLKGHIGPTCYECDVNGEIWGTQYSKSNQECNDCVHFYSALNIILIFLIFAFILIQIYSKINNEMILIRKYIMAKYLSKLRFVSPNLQRTQTSQSSLIKILINYFQFLAIVNSLNITLPTYFTFFNLTGGDTSQITIYSIDCLLFSNKLAVPNYIVRLLWINFQPIALFIIIQLFRYIFEKNTSHSSRQAVYTNTINIYLFFQPSVVKVITQSLSCQNIGLQSYISSDLNYTCLDREHMKYIYYCVLPLGLIWIVLIPLFLFARMRNYKQKMQSVKILFRYGYLYQEYVDDKYYWDLARLIIRSAGIIAINIFNFQIIFKGMVLFGVMFLFLFLQKKLKPFILQKFNNLEQESTFLVIITIYLLFVGSLSENYIISYIVTFIIGILNFQFVLKMLQLILIQSIPEEEKDRNIFQKLIFKIKQKFPLYFQWIKISHSYNSSPFKNWKKVSQVMKTIKEELHQDEFNFKQKISPSTAGNRISLGMSQILKNHKKQINLNCKDSQESPIKSQTKEKSKFQKFDFK</sequence>
<dbReference type="EMBL" id="GG662767">
    <property type="protein sequence ID" value="EWS75421.1"/>
    <property type="molecule type" value="Genomic_DNA"/>
</dbReference>
<dbReference type="SUPFAM" id="SSF50969">
    <property type="entry name" value="YVTN repeat-like/Quinoprotein amine dehydrogenase"/>
    <property type="match status" value="1"/>
</dbReference>
<keyword evidence="5" id="KW-1185">Reference proteome</keyword>
<dbReference type="RefSeq" id="XP_012652095.1">
    <property type="nucleotide sequence ID" value="XM_012796641.1"/>
</dbReference>
<proteinExistence type="predicted"/>
<dbReference type="Gene3D" id="2.10.220.10">
    <property type="entry name" value="Hormone Receptor, Insulin-like Growth Factor Receptor 1, Chain A, domain 2"/>
    <property type="match status" value="1"/>
</dbReference>
<dbReference type="SUPFAM" id="SSF51126">
    <property type="entry name" value="Pectin lyase-like"/>
    <property type="match status" value="1"/>
</dbReference>
<dbReference type="InterPro" id="IPR011050">
    <property type="entry name" value="Pectin_lyase_fold/virulence"/>
</dbReference>
<evidence type="ECO:0000256" key="1">
    <source>
        <dbReference type="SAM" id="MobiDB-lite"/>
    </source>
</evidence>
<evidence type="ECO:0000256" key="2">
    <source>
        <dbReference type="SAM" id="Phobius"/>
    </source>
</evidence>
<dbReference type="PANTHER" id="PTHR11319:SF35">
    <property type="entry name" value="OUTER MEMBRANE PROTEIN PMPC-RELATED"/>
    <property type="match status" value="1"/>
</dbReference>
<keyword evidence="2 4" id="KW-0812">Transmembrane</keyword>
<feature type="transmembrane region" description="Helical" evidence="2">
    <location>
        <begin position="2906"/>
        <end position="2928"/>
    </location>
</feature>
<dbReference type="InterPro" id="IPR011044">
    <property type="entry name" value="Quino_amine_DH_bsu"/>
</dbReference>
<feature type="transmembrane region" description="Helical" evidence="2">
    <location>
        <begin position="2766"/>
        <end position="2787"/>
    </location>
</feature>
<feature type="transmembrane region" description="Helical" evidence="2">
    <location>
        <begin position="2965"/>
        <end position="2998"/>
    </location>
</feature>
<evidence type="ECO:0000256" key="3">
    <source>
        <dbReference type="SAM" id="SignalP"/>
    </source>
</evidence>
<dbReference type="CDD" id="cd00064">
    <property type="entry name" value="FU"/>
    <property type="match status" value="1"/>
</dbReference>
<feature type="region of interest" description="Disordered" evidence="1">
    <location>
        <begin position="3163"/>
        <end position="3187"/>
    </location>
</feature>
<dbReference type="KEGG" id="tet:TTHERM_000105389"/>
<dbReference type="OrthoDB" id="327890at2759"/>
<keyword evidence="2" id="KW-1133">Transmembrane helix</keyword>
<feature type="compositionally biased region" description="Basic and acidic residues" evidence="1">
    <location>
        <begin position="3174"/>
        <end position="3187"/>
    </location>
</feature>
<dbReference type="eggNOG" id="KOG3525">
    <property type="taxonomic scope" value="Eukaryota"/>
</dbReference>
<accession>W7XJD1</accession>